<dbReference type="RefSeq" id="XP_002502250.1">
    <property type="nucleotide sequence ID" value="XM_002502204.1"/>
</dbReference>
<dbReference type="AlphaFoldDB" id="C1E6X5"/>
<dbReference type="KEGG" id="mis:MICPUN_58810"/>
<evidence type="ECO:0000313" key="3">
    <source>
        <dbReference type="Proteomes" id="UP000002009"/>
    </source>
</evidence>
<dbReference type="GeneID" id="8243537"/>
<reference evidence="2 3" key="1">
    <citation type="journal article" date="2009" name="Science">
        <title>Green evolution and dynamic adaptations revealed by genomes of the marine picoeukaryotes Micromonas.</title>
        <authorList>
            <person name="Worden A.Z."/>
            <person name="Lee J.H."/>
            <person name="Mock T."/>
            <person name="Rouze P."/>
            <person name="Simmons M.P."/>
            <person name="Aerts A.L."/>
            <person name="Allen A.E."/>
            <person name="Cuvelier M.L."/>
            <person name="Derelle E."/>
            <person name="Everett M.V."/>
            <person name="Foulon E."/>
            <person name="Grimwood J."/>
            <person name="Gundlach H."/>
            <person name="Henrissat B."/>
            <person name="Napoli C."/>
            <person name="McDonald S.M."/>
            <person name="Parker M.S."/>
            <person name="Rombauts S."/>
            <person name="Salamov A."/>
            <person name="Von Dassow P."/>
            <person name="Badger J.H."/>
            <person name="Coutinho P.M."/>
            <person name="Demir E."/>
            <person name="Dubchak I."/>
            <person name="Gentemann C."/>
            <person name="Eikrem W."/>
            <person name="Gready J.E."/>
            <person name="John U."/>
            <person name="Lanier W."/>
            <person name="Lindquist E.A."/>
            <person name="Lucas S."/>
            <person name="Mayer K.F."/>
            <person name="Moreau H."/>
            <person name="Not F."/>
            <person name="Otillar R."/>
            <person name="Panaud O."/>
            <person name="Pangilinan J."/>
            <person name="Paulsen I."/>
            <person name="Piegu B."/>
            <person name="Poliakov A."/>
            <person name="Robbens S."/>
            <person name="Schmutz J."/>
            <person name="Toulza E."/>
            <person name="Wyss T."/>
            <person name="Zelensky A."/>
            <person name="Zhou K."/>
            <person name="Armbrust E.V."/>
            <person name="Bhattacharya D."/>
            <person name="Goodenough U.W."/>
            <person name="Van de Peer Y."/>
            <person name="Grigoriev I.V."/>
        </authorList>
    </citation>
    <scope>NUCLEOTIDE SEQUENCE [LARGE SCALE GENOMIC DNA]</scope>
    <source>
        <strain evidence="3">RCC299 / NOUM17</strain>
    </source>
</reference>
<proteinExistence type="predicted"/>
<organism evidence="2 3">
    <name type="scientific">Micromonas commoda (strain RCC299 / NOUM17 / CCMP2709)</name>
    <name type="common">Picoplanktonic green alga</name>
    <dbReference type="NCBI Taxonomy" id="296587"/>
    <lineage>
        <taxon>Eukaryota</taxon>
        <taxon>Viridiplantae</taxon>
        <taxon>Chlorophyta</taxon>
        <taxon>Mamiellophyceae</taxon>
        <taxon>Mamiellales</taxon>
        <taxon>Mamiellaceae</taxon>
        <taxon>Micromonas</taxon>
    </lineage>
</organism>
<feature type="compositionally biased region" description="Basic and acidic residues" evidence="1">
    <location>
        <begin position="71"/>
        <end position="80"/>
    </location>
</feature>
<protein>
    <submittedName>
        <fullName evidence="2">Uncharacterized protein</fullName>
    </submittedName>
</protein>
<keyword evidence="3" id="KW-1185">Reference proteome</keyword>
<feature type="region of interest" description="Disordered" evidence="1">
    <location>
        <begin position="1"/>
        <end position="48"/>
    </location>
</feature>
<name>C1E6X5_MICCC</name>
<sequence length="194" mass="21586">MPDKTWDVLGDLPSDASATSSDEDDDGDRGDGSRGGSRADLAAPEPRRVREVTYEDLVRRSYGGVVAAMDEDARRRRGEEAEASAAAKDDEGEGTRGKRRDEREGDSEDSDSDAKRPQLVQNAFGNWEMCGRKRVRREEEFLAEAAARREARGPTQGERRSAALKEELAQRMAREEKFDLSRIVNAKATNDNPR</sequence>
<dbReference type="InParanoid" id="C1E6X5"/>
<feature type="compositionally biased region" description="Basic and acidic residues" evidence="1">
    <location>
        <begin position="87"/>
        <end position="103"/>
    </location>
</feature>
<gene>
    <name evidence="2" type="ORF">MICPUN_58810</name>
</gene>
<evidence type="ECO:0000313" key="2">
    <source>
        <dbReference type="EMBL" id="ACO63508.1"/>
    </source>
</evidence>
<accession>C1E6X5</accession>
<dbReference type="EMBL" id="CP001326">
    <property type="protein sequence ID" value="ACO63508.1"/>
    <property type="molecule type" value="Genomic_DNA"/>
</dbReference>
<feature type="region of interest" description="Disordered" evidence="1">
    <location>
        <begin position="60"/>
        <end position="122"/>
    </location>
</feature>
<dbReference type="Proteomes" id="UP000002009">
    <property type="component" value="Chromosome 5"/>
</dbReference>
<evidence type="ECO:0000256" key="1">
    <source>
        <dbReference type="SAM" id="MobiDB-lite"/>
    </source>
</evidence>